<keyword evidence="4 8" id="KW-0067">ATP-binding</keyword>
<dbReference type="OMA" id="YRHTHFW"/>
<gene>
    <name evidence="8" type="primary">nadK</name>
    <name evidence="9" type="ORF">FY536_01500</name>
</gene>
<feature type="active site" description="Proton acceptor" evidence="8">
    <location>
        <position position="47"/>
    </location>
</feature>
<dbReference type="NCBIfam" id="NF003424">
    <property type="entry name" value="PRK04885.1"/>
    <property type="match status" value="1"/>
</dbReference>
<dbReference type="Gene3D" id="3.40.50.10330">
    <property type="entry name" value="Probable inorganic polyphosphate/atp-NAD kinase, domain 1"/>
    <property type="match status" value="1"/>
</dbReference>
<dbReference type="GO" id="GO:0005524">
    <property type="term" value="F:ATP binding"/>
    <property type="evidence" value="ECO:0007669"/>
    <property type="project" value="UniProtKB-KW"/>
</dbReference>
<keyword evidence="1 8" id="KW-0808">Transferase</keyword>
<feature type="binding site" evidence="8">
    <location>
        <position position="151"/>
    </location>
    <ligand>
        <name>NAD(+)</name>
        <dbReference type="ChEBI" id="CHEBI:57540"/>
    </ligand>
</feature>
<dbReference type="Proteomes" id="UP000516446">
    <property type="component" value="Chromosome"/>
</dbReference>
<evidence type="ECO:0000256" key="6">
    <source>
        <dbReference type="ARBA" id="ARBA00023027"/>
    </source>
</evidence>
<dbReference type="GO" id="GO:0046872">
    <property type="term" value="F:metal ion binding"/>
    <property type="evidence" value="ECO:0007669"/>
    <property type="project" value="UniProtKB-UniRule"/>
</dbReference>
<dbReference type="HAMAP" id="MF_00361">
    <property type="entry name" value="NAD_kinase"/>
    <property type="match status" value="1"/>
</dbReference>
<proteinExistence type="inferred from homology"/>
<dbReference type="Pfam" id="PF20143">
    <property type="entry name" value="NAD_kinase_C"/>
    <property type="match status" value="1"/>
</dbReference>
<dbReference type="RefSeq" id="WP_006845749.1">
    <property type="nucleotide sequence ID" value="NZ_CP026847.1"/>
</dbReference>
<dbReference type="PANTHER" id="PTHR20275">
    <property type="entry name" value="NAD KINASE"/>
    <property type="match status" value="1"/>
</dbReference>
<keyword evidence="5 8" id="KW-0521">NADP</keyword>
<protein>
    <recommendedName>
        <fullName evidence="8">NAD kinase</fullName>
        <ecNumber evidence="8">2.7.1.23</ecNumber>
    </recommendedName>
    <alternativeName>
        <fullName evidence="8">ATP-dependent NAD kinase</fullName>
    </alternativeName>
</protein>
<comment type="subcellular location">
    <subcellularLocation>
        <location evidence="8">Cytoplasm</location>
    </subcellularLocation>
</comment>
<evidence type="ECO:0000256" key="2">
    <source>
        <dbReference type="ARBA" id="ARBA00022741"/>
    </source>
</evidence>
<dbReference type="InterPro" id="IPR017438">
    <property type="entry name" value="ATP-NAD_kinase_N"/>
</dbReference>
<evidence type="ECO:0000313" key="9">
    <source>
        <dbReference type="EMBL" id="QNT64029.1"/>
    </source>
</evidence>
<dbReference type="Gene3D" id="2.60.200.30">
    <property type="entry name" value="Probable inorganic polyphosphate/atp-NAD kinase, domain 2"/>
    <property type="match status" value="1"/>
</dbReference>
<dbReference type="GO" id="GO:0051287">
    <property type="term" value="F:NAD binding"/>
    <property type="evidence" value="ECO:0007669"/>
    <property type="project" value="UniProtKB-ARBA"/>
</dbReference>
<feature type="binding site" evidence="8">
    <location>
        <begin position="123"/>
        <end position="124"/>
    </location>
    <ligand>
        <name>NAD(+)</name>
        <dbReference type="ChEBI" id="CHEBI:57540"/>
    </ligand>
</feature>
<dbReference type="Pfam" id="PF01513">
    <property type="entry name" value="NAD_kinase"/>
    <property type="match status" value="1"/>
</dbReference>
<comment type="cofactor">
    <cofactor evidence="8">
        <name>a divalent metal cation</name>
        <dbReference type="ChEBI" id="CHEBI:60240"/>
    </cofactor>
</comment>
<keyword evidence="2 8" id="KW-0547">Nucleotide-binding</keyword>
<feature type="binding site" evidence="8">
    <location>
        <begin position="47"/>
        <end position="48"/>
    </location>
    <ligand>
        <name>NAD(+)</name>
        <dbReference type="ChEBI" id="CHEBI:57540"/>
    </ligand>
</feature>
<dbReference type="GO" id="GO:0003951">
    <property type="term" value="F:NAD+ kinase activity"/>
    <property type="evidence" value="ECO:0007669"/>
    <property type="project" value="UniProtKB-UniRule"/>
</dbReference>
<evidence type="ECO:0000313" key="10">
    <source>
        <dbReference type="Proteomes" id="UP000516446"/>
    </source>
</evidence>
<comment type="catalytic activity">
    <reaction evidence="7 8">
        <text>NAD(+) + ATP = ADP + NADP(+) + H(+)</text>
        <dbReference type="Rhea" id="RHEA:18629"/>
        <dbReference type="ChEBI" id="CHEBI:15378"/>
        <dbReference type="ChEBI" id="CHEBI:30616"/>
        <dbReference type="ChEBI" id="CHEBI:57540"/>
        <dbReference type="ChEBI" id="CHEBI:58349"/>
        <dbReference type="ChEBI" id="CHEBI:456216"/>
        <dbReference type="EC" id="2.7.1.23"/>
    </reaction>
</comment>
<dbReference type="InterPro" id="IPR002504">
    <property type="entry name" value="NADK"/>
</dbReference>
<dbReference type="GO" id="GO:0006741">
    <property type="term" value="P:NADP+ biosynthetic process"/>
    <property type="evidence" value="ECO:0007669"/>
    <property type="project" value="UniProtKB-UniRule"/>
</dbReference>
<evidence type="ECO:0000256" key="8">
    <source>
        <dbReference type="HAMAP-Rule" id="MF_00361"/>
    </source>
</evidence>
<feature type="binding site" evidence="8">
    <location>
        <position position="149"/>
    </location>
    <ligand>
        <name>NAD(+)</name>
        <dbReference type="ChEBI" id="CHEBI:57540"/>
    </ligand>
</feature>
<accession>A0A7H1MKP3</accession>
<keyword evidence="8" id="KW-0963">Cytoplasm</keyword>
<comment type="similarity">
    <text evidence="8">Belongs to the NAD kinase family.</text>
</comment>
<feature type="binding site" evidence="8">
    <location>
        <position position="186"/>
    </location>
    <ligand>
        <name>NAD(+)</name>
        <dbReference type="ChEBI" id="CHEBI:57540"/>
    </ligand>
</feature>
<dbReference type="EC" id="2.7.1.23" evidence="8"/>
<dbReference type="GO" id="GO:0005737">
    <property type="term" value="C:cytoplasm"/>
    <property type="evidence" value="ECO:0007669"/>
    <property type="project" value="UniProtKB-SubCell"/>
</dbReference>
<evidence type="ECO:0000256" key="4">
    <source>
        <dbReference type="ARBA" id="ARBA00022840"/>
    </source>
</evidence>
<evidence type="ECO:0000256" key="1">
    <source>
        <dbReference type="ARBA" id="ARBA00022679"/>
    </source>
</evidence>
<organism evidence="9 10">
    <name type="scientific">Weissella koreensis</name>
    <dbReference type="NCBI Taxonomy" id="165096"/>
    <lineage>
        <taxon>Bacteria</taxon>
        <taxon>Bacillati</taxon>
        <taxon>Bacillota</taxon>
        <taxon>Bacilli</taxon>
        <taxon>Lactobacillales</taxon>
        <taxon>Lactobacillaceae</taxon>
        <taxon>Weissella</taxon>
    </lineage>
</organism>
<keyword evidence="10" id="KW-1185">Reference proteome</keyword>
<sequence>MRISIYQNKSARSQKVSDNLKILLSEHKHRFTFDEINPEVVISIGGDGTLLSAFQKYLDQIDQVRFVGVHTGHLGFYADWQEFELDELVDSLLQLQPQTIKYPLLESIVQYSDGSQKRVLSMNEAALKQISGTLAADVLIDGELFERFRGDGLTAATPTGSTAYNKAIGGAVMNPSLASIQLSEIASINNQVFRTLGSPLVVGPKEVIRVVPLKADNEIILSHDHLNETTDQIAWVEFRVAHEQVSFASYRHTPFWRRVRNSFIGDEVVD</sequence>
<dbReference type="InterPro" id="IPR017437">
    <property type="entry name" value="ATP-NAD_kinase_PpnK-typ_C"/>
</dbReference>
<evidence type="ECO:0000256" key="3">
    <source>
        <dbReference type="ARBA" id="ARBA00022777"/>
    </source>
</evidence>
<dbReference type="GO" id="GO:0019674">
    <property type="term" value="P:NAD+ metabolic process"/>
    <property type="evidence" value="ECO:0007669"/>
    <property type="project" value="InterPro"/>
</dbReference>
<comment type="function">
    <text evidence="8">Involved in the regulation of the intracellular balance of NAD and NADP, and is a key enzyme in the biosynthesis of NADP. Catalyzes specifically the phosphorylation on 2'-hydroxyl of the adenosine moiety of NAD to yield NADP.</text>
</comment>
<dbReference type="InterPro" id="IPR016064">
    <property type="entry name" value="NAD/diacylglycerol_kinase_sf"/>
</dbReference>
<dbReference type="PANTHER" id="PTHR20275:SF0">
    <property type="entry name" value="NAD KINASE"/>
    <property type="match status" value="1"/>
</dbReference>
<dbReference type="EMBL" id="CP043431">
    <property type="protein sequence ID" value="QNT64029.1"/>
    <property type="molecule type" value="Genomic_DNA"/>
</dbReference>
<evidence type="ECO:0000256" key="5">
    <source>
        <dbReference type="ARBA" id="ARBA00022857"/>
    </source>
</evidence>
<reference evidence="9 10" key="1">
    <citation type="submission" date="2019-08" db="EMBL/GenBank/DDBJ databases">
        <authorList>
            <person name="Chang H.C."/>
            <person name="Mun S.Y."/>
        </authorList>
    </citation>
    <scope>NUCLEOTIDE SEQUENCE [LARGE SCALE GENOMIC DNA]</scope>
    <source>
        <strain evidence="9 10">SK</strain>
    </source>
</reference>
<dbReference type="SUPFAM" id="SSF111331">
    <property type="entry name" value="NAD kinase/diacylglycerol kinase-like"/>
    <property type="match status" value="1"/>
</dbReference>
<name>A0A7H1MKP3_9LACO</name>
<evidence type="ECO:0000256" key="7">
    <source>
        <dbReference type="ARBA" id="ARBA00047925"/>
    </source>
</evidence>
<dbReference type="AlphaFoldDB" id="A0A7H1MKP3"/>
<keyword evidence="6 8" id="KW-0520">NAD</keyword>
<comment type="caution">
    <text evidence="8">Lacks conserved residue(s) required for the propagation of feature annotation.</text>
</comment>
<keyword evidence="3 8" id="KW-0418">Kinase</keyword>